<gene>
    <name evidence="2" type="ORF">CYCCA115_LOCUS18060</name>
</gene>
<evidence type="ECO:0000256" key="1">
    <source>
        <dbReference type="SAM" id="MobiDB-lite"/>
    </source>
</evidence>
<keyword evidence="3" id="KW-1185">Reference proteome</keyword>
<evidence type="ECO:0000313" key="2">
    <source>
        <dbReference type="EMBL" id="CAJ1959641.1"/>
    </source>
</evidence>
<dbReference type="AlphaFoldDB" id="A0AAD2G1C1"/>
<protein>
    <submittedName>
        <fullName evidence="2">Uncharacterized protein</fullName>
    </submittedName>
</protein>
<sequence>MNKTSPNNKIMDNAEPAKIHQSSDSNNMDLKSFFQKLAQDNGVKGFSLVTDHAVCQRHDVKRNSAPSVFNGATRKVLSSDAAPSCPRRRISDGDCEQTSKLLFLETIFDEVDSILHEDEEGNDDQSIDSRDLSNVNHVAQGNNEFESSFQRFIAEPLGDESRESSSRSSASLREQLVAPRLPIRKGSISEFGGLRATRTLSSCSFNTACTTAESSLEDSPMIAPQCSIELSCPASPSLQAHSWQRKEGDDYECPASAPTTRHVLDMKEIFLSPLRDSGSSHGRRRRRRSSRRNSLDTGFTFRSSFNSQCFDETDGDDILWVE</sequence>
<organism evidence="2 3">
    <name type="scientific">Cylindrotheca closterium</name>
    <dbReference type="NCBI Taxonomy" id="2856"/>
    <lineage>
        <taxon>Eukaryota</taxon>
        <taxon>Sar</taxon>
        <taxon>Stramenopiles</taxon>
        <taxon>Ochrophyta</taxon>
        <taxon>Bacillariophyta</taxon>
        <taxon>Bacillariophyceae</taxon>
        <taxon>Bacillariophycidae</taxon>
        <taxon>Bacillariales</taxon>
        <taxon>Bacillariaceae</taxon>
        <taxon>Cylindrotheca</taxon>
    </lineage>
</organism>
<reference evidence="2" key="1">
    <citation type="submission" date="2023-08" db="EMBL/GenBank/DDBJ databases">
        <authorList>
            <person name="Audoor S."/>
            <person name="Bilcke G."/>
        </authorList>
    </citation>
    <scope>NUCLEOTIDE SEQUENCE</scope>
</reference>
<proteinExistence type="predicted"/>
<evidence type="ECO:0000313" key="3">
    <source>
        <dbReference type="Proteomes" id="UP001295423"/>
    </source>
</evidence>
<name>A0AAD2G1C1_9STRA</name>
<feature type="region of interest" description="Disordered" evidence="1">
    <location>
        <begin position="1"/>
        <end position="24"/>
    </location>
</feature>
<dbReference type="Proteomes" id="UP001295423">
    <property type="component" value="Unassembled WGS sequence"/>
</dbReference>
<accession>A0AAD2G1C1</accession>
<comment type="caution">
    <text evidence="2">The sequence shown here is derived from an EMBL/GenBank/DDBJ whole genome shotgun (WGS) entry which is preliminary data.</text>
</comment>
<dbReference type="EMBL" id="CAKOGP040002014">
    <property type="protein sequence ID" value="CAJ1959641.1"/>
    <property type="molecule type" value="Genomic_DNA"/>
</dbReference>
<feature type="compositionally biased region" description="Polar residues" evidence="1">
    <location>
        <begin position="1"/>
        <end position="10"/>
    </location>
</feature>